<evidence type="ECO:0000256" key="1">
    <source>
        <dbReference type="ARBA" id="ARBA00004496"/>
    </source>
</evidence>
<keyword evidence="5" id="KW-0614">Plasmid</keyword>
<evidence type="ECO:0000256" key="3">
    <source>
        <dbReference type="ARBA" id="ARBA00022490"/>
    </source>
</evidence>
<dbReference type="Pfam" id="PF14011">
    <property type="entry name" value="ESX-1_EspG"/>
    <property type="match status" value="1"/>
</dbReference>
<dbReference type="InterPro" id="IPR025734">
    <property type="entry name" value="EspG"/>
</dbReference>
<reference evidence="5" key="1">
    <citation type="submission" date="2022-05" db="EMBL/GenBank/DDBJ databases">
        <title>A methanotrophic Mycobacterium dominates a cave microbial ecosystem.</title>
        <authorList>
            <person name="Van Spanning R.J.M."/>
            <person name="Guan Q."/>
            <person name="Melkonian C."/>
            <person name="Gallant J."/>
            <person name="Polerecky L."/>
            <person name="Flot J.-F."/>
            <person name="Brandt B.W."/>
            <person name="Braster M."/>
            <person name="Iturbe Espinoza P."/>
            <person name="Aerts J."/>
            <person name="Meima-Franke M."/>
            <person name="Piersma S.R."/>
            <person name="Bunduc C."/>
            <person name="Ummels R."/>
            <person name="Pain A."/>
            <person name="Fleming E.J."/>
            <person name="van der Wel N."/>
            <person name="Gherman V.D."/>
            <person name="Sarbu S.M."/>
            <person name="Bodelier P.L.E."/>
            <person name="Bitter W."/>
        </authorList>
    </citation>
    <scope>NUCLEOTIDE SEQUENCE</scope>
    <source>
        <strain evidence="5">Sulfur Cave</strain>
        <plasmid evidence="5">unnamed</plasmid>
    </source>
</reference>
<comment type="similarity">
    <text evidence="2">Belongs to the EspG family.</text>
</comment>
<keyword evidence="4" id="KW-0143">Chaperone</keyword>
<keyword evidence="3" id="KW-0963">Cytoplasm</keyword>
<keyword evidence="6" id="KW-1185">Reference proteome</keyword>
<comment type="subcellular location">
    <subcellularLocation>
        <location evidence="1">Cytoplasm</location>
    </subcellularLocation>
</comment>
<dbReference type="EMBL" id="CP097321">
    <property type="protein sequence ID" value="UQX13536.1"/>
    <property type="molecule type" value="Genomic_DNA"/>
</dbReference>
<name>A0ABY4QTU7_9MYCO</name>
<protein>
    <submittedName>
        <fullName evidence="5">ESX secretion-associated protein EspG</fullName>
    </submittedName>
</protein>
<proteinExistence type="inferred from homology"/>
<gene>
    <name evidence="5" type="ORF">M5I08_25420</name>
</gene>
<evidence type="ECO:0000313" key="6">
    <source>
        <dbReference type="Proteomes" id="UP001056610"/>
    </source>
</evidence>
<sequence length="271" mass="29506">MIGADEHTTTDGFEISVDEGAYLVEHLDLHGLLPEVLALYNPMTGPDLAAAWKQLQHNRLTERGILTTDGALPDVTTLMHTIAYAEETLCLRIIPLRQPNTMLRVAIATRFNRFVVASRTRDILLVQRVPAADWLTATTSVLAVLLGDTPPAPLSDLIQLTAADAARIAETPPGKATDRLVDYGLTPLDAAILNACSQPDVATEITAACRVDNLTRRTKTAISLLDTNEYGRVLAWPHLGPDRQTHLTYAPISPLRLDAALRALLATLDNR</sequence>
<organism evidence="5 6">
    <name type="scientific">Candidatus Mycobacterium methanotrophicum</name>
    <dbReference type="NCBI Taxonomy" id="2943498"/>
    <lineage>
        <taxon>Bacteria</taxon>
        <taxon>Bacillati</taxon>
        <taxon>Actinomycetota</taxon>
        <taxon>Actinomycetes</taxon>
        <taxon>Mycobacteriales</taxon>
        <taxon>Mycobacteriaceae</taxon>
        <taxon>Mycobacterium</taxon>
    </lineage>
</organism>
<accession>A0ABY4QTU7</accession>
<geneLocation type="plasmid" evidence="5 6">
    <name>unnamed</name>
</geneLocation>
<dbReference type="RefSeq" id="WP_219068183.1">
    <property type="nucleotide sequence ID" value="NZ_CAJUXY010000032.1"/>
</dbReference>
<evidence type="ECO:0000256" key="4">
    <source>
        <dbReference type="ARBA" id="ARBA00023186"/>
    </source>
</evidence>
<dbReference type="Proteomes" id="UP001056610">
    <property type="component" value="Plasmid unnamed"/>
</dbReference>
<evidence type="ECO:0000256" key="2">
    <source>
        <dbReference type="ARBA" id="ARBA00006411"/>
    </source>
</evidence>
<evidence type="ECO:0000313" key="5">
    <source>
        <dbReference type="EMBL" id="UQX13536.1"/>
    </source>
</evidence>